<feature type="transmembrane region" description="Helical" evidence="14">
    <location>
        <begin position="174"/>
        <end position="197"/>
    </location>
</feature>
<keyword evidence="2 14" id="KW-0813">Transport</keyword>
<dbReference type="NCBIfam" id="NF009070">
    <property type="entry name" value="PRK12405.1"/>
    <property type="match status" value="1"/>
</dbReference>
<dbReference type="HAMAP" id="MF_00428">
    <property type="entry name" value="NqrD"/>
    <property type="match status" value="1"/>
</dbReference>
<comment type="subunit">
    <text evidence="14">Composed of six subunits; NqrA, NqrB, NqrC, NqrD, NqrE and NqrF.</text>
</comment>
<evidence type="ECO:0000256" key="9">
    <source>
        <dbReference type="ARBA" id="ARBA00023053"/>
    </source>
</evidence>
<keyword evidence="3 14" id="KW-1003">Cell membrane</keyword>
<evidence type="ECO:0000256" key="6">
    <source>
        <dbReference type="ARBA" id="ARBA00022967"/>
    </source>
</evidence>
<evidence type="ECO:0000256" key="14">
    <source>
        <dbReference type="HAMAP-Rule" id="MF_00428"/>
    </source>
</evidence>
<evidence type="ECO:0000256" key="1">
    <source>
        <dbReference type="ARBA" id="ARBA00004127"/>
    </source>
</evidence>
<keyword evidence="4" id="KW-0997">Cell inner membrane</keyword>
<name>A0ABV9D564_9GAMM</name>
<evidence type="ECO:0000256" key="2">
    <source>
        <dbReference type="ARBA" id="ARBA00022448"/>
    </source>
</evidence>
<dbReference type="InterPro" id="IPR011292">
    <property type="entry name" value="NqrD"/>
</dbReference>
<keyword evidence="7 14" id="KW-1133">Transmembrane helix</keyword>
<comment type="subcellular location">
    <subcellularLocation>
        <location evidence="14">Cell membrane</location>
        <topology evidence="14">Multi-pass membrane protein</topology>
    </subcellularLocation>
    <subcellularLocation>
        <location evidence="1">Endomembrane system</location>
        <topology evidence="1">Multi-pass membrane protein</topology>
    </subcellularLocation>
</comment>
<evidence type="ECO:0000256" key="10">
    <source>
        <dbReference type="ARBA" id="ARBA00023065"/>
    </source>
</evidence>
<dbReference type="RefSeq" id="WP_246969493.1">
    <property type="nucleotide sequence ID" value="NZ_JAKGAN010000002.1"/>
</dbReference>
<dbReference type="Proteomes" id="UP001596030">
    <property type="component" value="Unassembled WGS sequence"/>
</dbReference>
<proteinExistence type="inferred from homology"/>
<evidence type="ECO:0000256" key="11">
    <source>
        <dbReference type="ARBA" id="ARBA00023075"/>
    </source>
</evidence>
<keyword evidence="11 14" id="KW-0830">Ubiquinone</keyword>
<keyword evidence="8 14" id="KW-0520">NAD</keyword>
<keyword evidence="6 14" id="KW-1278">Translocase</keyword>
<keyword evidence="10 14" id="KW-0406">Ion transport</keyword>
<dbReference type="InterPro" id="IPR003667">
    <property type="entry name" value="NqrDE/RnfAE"/>
</dbReference>
<comment type="function">
    <text evidence="14">NQR complex catalyzes the reduction of ubiquinone-1 to ubiquinol by two successive reactions, coupled with the transport of Na(+) ions from the cytoplasm to the periplasm. NqrA to NqrE are probably involved in the second step, the conversion of ubisemiquinone to ubiquinol.</text>
</comment>
<evidence type="ECO:0000256" key="13">
    <source>
        <dbReference type="ARBA" id="ARBA00023201"/>
    </source>
</evidence>
<keyword evidence="9 14" id="KW-0915">Sodium</keyword>
<protein>
    <recommendedName>
        <fullName evidence="14">Na(+)-translocating NADH-quinone reductase subunit D</fullName>
        <shortName evidence="14">Na(+)-NQR subunit D</shortName>
        <shortName evidence="14">Na(+)-translocating NQR subunit D</shortName>
        <ecNumber evidence="14">7.2.1.1</ecNumber>
    </recommendedName>
    <alternativeName>
        <fullName evidence="14">NQR complex subunit D</fullName>
    </alternativeName>
    <alternativeName>
        <fullName evidence="14">NQR-1 subunit D</fullName>
    </alternativeName>
</protein>
<sequence>MAAESVKDVVLSPVFKNNPIALQVLGICSALAVTNSMSVSLVMGLAVIAVTACSNLFVSLIRQHIPSSIRIIVQMTIIASLVIVVDQVLKAYAYEMSKQLSVFVGLIITNCIVMGRAEAYAMQNGPVMSFLDGVGNGLGYAVILLIVGFFRELFGSGSVFGFTVLTPVQDGGWYVPNGLMLLPPSAFFVIGLIIWVLRSMRTEQVEKAEYRIVANSKAKIKESV</sequence>
<dbReference type="Pfam" id="PF02508">
    <property type="entry name" value="Rnf-Nqr"/>
    <property type="match status" value="1"/>
</dbReference>
<keyword evidence="16" id="KW-1185">Reference proteome</keyword>
<evidence type="ECO:0000256" key="8">
    <source>
        <dbReference type="ARBA" id="ARBA00023027"/>
    </source>
</evidence>
<evidence type="ECO:0000313" key="15">
    <source>
        <dbReference type="EMBL" id="MFC4539914.1"/>
    </source>
</evidence>
<feature type="transmembrane region" description="Helical" evidence="14">
    <location>
        <begin position="71"/>
        <end position="94"/>
    </location>
</feature>
<evidence type="ECO:0000256" key="7">
    <source>
        <dbReference type="ARBA" id="ARBA00022989"/>
    </source>
</evidence>
<keyword evidence="5 14" id="KW-0812">Transmembrane</keyword>
<feature type="transmembrane region" description="Helical" evidence="14">
    <location>
        <begin position="133"/>
        <end position="154"/>
    </location>
</feature>
<feature type="transmembrane region" description="Helical" evidence="14">
    <location>
        <begin position="100"/>
        <end position="121"/>
    </location>
</feature>
<evidence type="ECO:0000256" key="5">
    <source>
        <dbReference type="ARBA" id="ARBA00022692"/>
    </source>
</evidence>
<organism evidence="15 16">
    <name type="scientific">Chromohalobacter sarecensis</name>
    <dbReference type="NCBI Taxonomy" id="245294"/>
    <lineage>
        <taxon>Bacteria</taxon>
        <taxon>Pseudomonadati</taxon>
        <taxon>Pseudomonadota</taxon>
        <taxon>Gammaproteobacteria</taxon>
        <taxon>Oceanospirillales</taxon>
        <taxon>Halomonadaceae</taxon>
        <taxon>Chromohalobacter</taxon>
    </lineage>
</organism>
<comment type="similarity">
    <text evidence="14">Belongs to the NqrDE/RnfAE family.</text>
</comment>
<reference evidence="16" key="1">
    <citation type="journal article" date="2019" name="Int. J. Syst. Evol. Microbiol.">
        <title>The Global Catalogue of Microorganisms (GCM) 10K type strain sequencing project: providing services to taxonomists for standard genome sequencing and annotation.</title>
        <authorList>
            <consortium name="The Broad Institute Genomics Platform"/>
            <consortium name="The Broad Institute Genome Sequencing Center for Infectious Disease"/>
            <person name="Wu L."/>
            <person name="Ma J."/>
        </authorList>
    </citation>
    <scope>NUCLEOTIDE SEQUENCE [LARGE SCALE GENOMIC DNA]</scope>
    <source>
        <strain evidence="16">CGMCC 1.12121</strain>
    </source>
</reference>
<dbReference type="PIRSF" id="PIRSF006102">
    <property type="entry name" value="NQR_DE"/>
    <property type="match status" value="1"/>
</dbReference>
<dbReference type="EMBL" id="JBHSEU010000021">
    <property type="protein sequence ID" value="MFC4539914.1"/>
    <property type="molecule type" value="Genomic_DNA"/>
</dbReference>
<comment type="catalytic activity">
    <reaction evidence="14">
        <text>a ubiquinone + n Na(+)(in) + NADH + H(+) = a ubiquinol + n Na(+)(out) + NAD(+)</text>
        <dbReference type="Rhea" id="RHEA:47748"/>
        <dbReference type="Rhea" id="RHEA-COMP:9565"/>
        <dbReference type="Rhea" id="RHEA-COMP:9566"/>
        <dbReference type="ChEBI" id="CHEBI:15378"/>
        <dbReference type="ChEBI" id="CHEBI:16389"/>
        <dbReference type="ChEBI" id="CHEBI:17976"/>
        <dbReference type="ChEBI" id="CHEBI:29101"/>
        <dbReference type="ChEBI" id="CHEBI:57540"/>
        <dbReference type="ChEBI" id="CHEBI:57945"/>
        <dbReference type="EC" id="7.2.1.1"/>
    </reaction>
</comment>
<evidence type="ECO:0000256" key="4">
    <source>
        <dbReference type="ARBA" id="ARBA00022519"/>
    </source>
</evidence>
<dbReference type="NCBIfam" id="NF006777">
    <property type="entry name" value="PRK09292.1"/>
    <property type="match status" value="1"/>
</dbReference>
<keyword evidence="12 14" id="KW-0472">Membrane</keyword>
<dbReference type="NCBIfam" id="TIGR01939">
    <property type="entry name" value="nqrD"/>
    <property type="match status" value="1"/>
</dbReference>
<evidence type="ECO:0000256" key="12">
    <source>
        <dbReference type="ARBA" id="ARBA00023136"/>
    </source>
</evidence>
<evidence type="ECO:0000256" key="3">
    <source>
        <dbReference type="ARBA" id="ARBA00022475"/>
    </source>
</evidence>
<dbReference type="PANTHER" id="PTHR30586:SF1">
    <property type="entry name" value="NA(+)-TRANSLOCATING NADH-QUINONE REDUCTASE SUBUNIT D"/>
    <property type="match status" value="1"/>
</dbReference>
<comment type="caution">
    <text evidence="15">The sequence shown here is derived from an EMBL/GenBank/DDBJ whole genome shotgun (WGS) entry which is preliminary data.</text>
</comment>
<dbReference type="EC" id="7.2.1.1" evidence="14"/>
<gene>
    <name evidence="14" type="primary">nqrD</name>
    <name evidence="15" type="ORF">ACFO0U_14135</name>
</gene>
<accession>A0ABV9D564</accession>
<feature type="transmembrane region" description="Helical" evidence="14">
    <location>
        <begin position="20"/>
        <end position="50"/>
    </location>
</feature>
<dbReference type="PANTHER" id="PTHR30586">
    <property type="entry name" value="ELECTRON TRANSPORT COMPLEX PROTEIN RNFE"/>
    <property type="match status" value="1"/>
</dbReference>
<evidence type="ECO:0000313" key="16">
    <source>
        <dbReference type="Proteomes" id="UP001596030"/>
    </source>
</evidence>
<keyword evidence="13 14" id="KW-0739">Sodium transport</keyword>